<dbReference type="Proteomes" id="UP000242254">
    <property type="component" value="Unassembled WGS sequence"/>
</dbReference>
<dbReference type="Pfam" id="PF26557">
    <property type="entry name" value="Cullin_AB"/>
    <property type="match status" value="1"/>
</dbReference>
<evidence type="ECO:0000256" key="4">
    <source>
        <dbReference type="RuleBase" id="RU003829"/>
    </source>
</evidence>
<dbReference type="SUPFAM" id="SSF75632">
    <property type="entry name" value="Cullin homology domain"/>
    <property type="match status" value="1"/>
</dbReference>
<sequence length="753" mass="88091">MNFEEEHNLKRPRLDNIISQPPFSNILTTSTGHMKNHSTLSDRTITVHNLRLHKPQLSTEYEHNAWSTLKQAIKAIKCQECPQESLEILYQSCECLCQYDKAQELYDLLHMECLELVQNQCHELSRNLDSNEHDYLNKVNAIWRSYCDQVSQIKSLFLYLDRTFSLNAKGGSIWAMSMDLLRSSFLEHEQIRQKMLSSILELIRMERMSEEIDVPLLQSIIRMLLDLNLYHTEFEPGLLVTTREFYKAEGDSLISSSPMGDYLDHVSTRVHQESILRVKRYFDKSTKAPLQAIVEEELLTKRVTDILDRCFSYFHENYLVDELSLLYRLLKKVGQLDICAKYFINYVKTKGSSILCDRLPVQEKMNILSTFKKKNEYIVDHSFEGDKRFVDGLKDGTGYFINLKENNVVRLLAKHVDNVLKSEKFDEKQLDQCIFAFHHLQSKDVFEALYKKDLAKRLLLDTTNKSGEKVMLAKMKKECGAAYTSKLEGMIRDIKQSNEMMQEFNETVQLHTPLQLNVNVLTHGFWPSYTSVKVDLPHHLQQIEDIYTEFYMQKYPRRRLTWQNPLGVCEVYANYPKGSKRITLTLLQTVVLLLFNDKTRHYLSFADIMSFTSLDELELRRVLTSLLWNEYPLLRKEPIDQEINPTDLFYFNDNFTCSSDNLKMTTATLNEVIEKDAELDKTVLLSREQQIDAVIVRIMKSKKQLGHGLLLSEVTCQVRFPVTAQDIKKRIEVLIDKEYLERNTADDSYTYLT</sequence>
<dbReference type="FunFam" id="1.10.10.10:FF:000050">
    <property type="entry name" value="Cullin 4B"/>
    <property type="match status" value="1"/>
</dbReference>
<dbReference type="Pfam" id="PF10557">
    <property type="entry name" value="Cullin_Nedd8"/>
    <property type="match status" value="1"/>
</dbReference>
<gene>
    <name evidence="6" type="ORF">RHIMIDRAFT_257725</name>
</gene>
<organism evidence="6 7">
    <name type="scientific">Rhizopus microsporus ATCC 52813</name>
    <dbReference type="NCBI Taxonomy" id="1340429"/>
    <lineage>
        <taxon>Eukaryota</taxon>
        <taxon>Fungi</taxon>
        <taxon>Fungi incertae sedis</taxon>
        <taxon>Mucoromycota</taxon>
        <taxon>Mucoromycotina</taxon>
        <taxon>Mucoromycetes</taxon>
        <taxon>Mucorales</taxon>
        <taxon>Mucorineae</taxon>
        <taxon>Rhizopodaceae</taxon>
        <taxon>Rhizopus</taxon>
    </lineage>
</organism>
<dbReference type="InterPro" id="IPR036390">
    <property type="entry name" value="WH_DNA-bd_sf"/>
</dbReference>
<dbReference type="Gene3D" id="3.30.230.130">
    <property type="entry name" value="Cullin, Chain C, Domain 2"/>
    <property type="match status" value="1"/>
</dbReference>
<dbReference type="EMBL" id="KZ303852">
    <property type="protein sequence ID" value="PHZ11473.1"/>
    <property type="molecule type" value="Genomic_DNA"/>
</dbReference>
<evidence type="ECO:0000256" key="3">
    <source>
        <dbReference type="PROSITE-ProRule" id="PRU00330"/>
    </source>
</evidence>
<dbReference type="GO" id="GO:0031625">
    <property type="term" value="F:ubiquitin protein ligase binding"/>
    <property type="evidence" value="ECO:0007669"/>
    <property type="project" value="InterPro"/>
</dbReference>
<dbReference type="AlphaFoldDB" id="A0A2G4SRS7"/>
<dbReference type="SMART" id="SM00884">
    <property type="entry name" value="Cullin_Nedd8"/>
    <property type="match status" value="1"/>
</dbReference>
<dbReference type="InterPro" id="IPR016158">
    <property type="entry name" value="Cullin_homology"/>
</dbReference>
<reference evidence="6 7" key="1">
    <citation type="journal article" date="2016" name="Proc. Natl. Acad. Sci. U.S.A.">
        <title>Lipid metabolic changes in an early divergent fungus govern the establishment of a mutualistic symbiosis with endobacteria.</title>
        <authorList>
            <person name="Lastovetsky O.A."/>
            <person name="Gaspar M.L."/>
            <person name="Mondo S.J."/>
            <person name="LaButti K.M."/>
            <person name="Sandor L."/>
            <person name="Grigoriev I.V."/>
            <person name="Henry S.A."/>
            <person name="Pawlowska T.E."/>
        </authorList>
    </citation>
    <scope>NUCLEOTIDE SEQUENCE [LARGE SCALE GENOMIC DNA]</scope>
    <source>
        <strain evidence="6 7">ATCC 52813</strain>
    </source>
</reference>
<dbReference type="InterPro" id="IPR036317">
    <property type="entry name" value="Cullin_homology_sf"/>
</dbReference>
<dbReference type="Pfam" id="PF00888">
    <property type="entry name" value="Cullin"/>
    <property type="match status" value="1"/>
</dbReference>
<dbReference type="FunFam" id="1.20.1310.10:FF:000001">
    <property type="entry name" value="Cullin 3"/>
    <property type="match status" value="1"/>
</dbReference>
<dbReference type="Gene3D" id="1.20.1310.10">
    <property type="entry name" value="Cullin Repeats"/>
    <property type="match status" value="4"/>
</dbReference>
<dbReference type="InterPro" id="IPR016157">
    <property type="entry name" value="Cullin_CS"/>
</dbReference>
<dbReference type="SUPFAM" id="SSF74788">
    <property type="entry name" value="Cullin repeat-like"/>
    <property type="match status" value="1"/>
</dbReference>
<dbReference type="InterPro" id="IPR036388">
    <property type="entry name" value="WH-like_DNA-bd_sf"/>
</dbReference>
<dbReference type="STRING" id="1340429.A0A2G4SRS7"/>
<dbReference type="GeneID" id="35442293"/>
<dbReference type="RefSeq" id="XP_023465181.1">
    <property type="nucleotide sequence ID" value="XM_023611303.1"/>
</dbReference>
<feature type="domain" description="Cullin family profile" evidence="5">
    <location>
        <begin position="407"/>
        <end position="627"/>
    </location>
</feature>
<dbReference type="PANTHER" id="PTHR11932">
    <property type="entry name" value="CULLIN"/>
    <property type="match status" value="1"/>
</dbReference>
<dbReference type="InterPro" id="IPR045093">
    <property type="entry name" value="Cullin"/>
</dbReference>
<dbReference type="SUPFAM" id="SSF46785">
    <property type="entry name" value="Winged helix' DNA-binding domain"/>
    <property type="match status" value="1"/>
</dbReference>
<dbReference type="InterPro" id="IPR019559">
    <property type="entry name" value="Cullin_neddylation_domain"/>
</dbReference>
<dbReference type="FunFam" id="1.20.1310.10:FF:000055">
    <property type="entry name" value="Cullin family protein"/>
    <property type="match status" value="1"/>
</dbReference>
<dbReference type="GO" id="GO:0031461">
    <property type="term" value="C:cullin-RING ubiquitin ligase complex"/>
    <property type="evidence" value="ECO:0007669"/>
    <property type="project" value="InterPro"/>
</dbReference>
<evidence type="ECO:0000256" key="1">
    <source>
        <dbReference type="ARBA" id="ARBA00006019"/>
    </source>
</evidence>
<keyword evidence="7" id="KW-1185">Reference proteome</keyword>
<keyword evidence="2" id="KW-0832">Ubl conjugation</keyword>
<dbReference type="InterPro" id="IPR059120">
    <property type="entry name" value="Cullin-like_AB"/>
</dbReference>
<name>A0A2G4SRS7_RHIZD</name>
<dbReference type="GO" id="GO:0006511">
    <property type="term" value="P:ubiquitin-dependent protein catabolic process"/>
    <property type="evidence" value="ECO:0007669"/>
    <property type="project" value="InterPro"/>
</dbReference>
<dbReference type="Gene3D" id="1.10.10.10">
    <property type="entry name" value="Winged helix-like DNA-binding domain superfamily/Winged helix DNA-binding domain"/>
    <property type="match status" value="1"/>
</dbReference>
<comment type="similarity">
    <text evidence="1 3 4">Belongs to the cullin family.</text>
</comment>
<dbReference type="PROSITE" id="PS50069">
    <property type="entry name" value="CULLIN_2"/>
    <property type="match status" value="1"/>
</dbReference>
<dbReference type="SMART" id="SM00182">
    <property type="entry name" value="CULLIN"/>
    <property type="match status" value="1"/>
</dbReference>
<dbReference type="PROSITE" id="PS01256">
    <property type="entry name" value="CULLIN_1"/>
    <property type="match status" value="1"/>
</dbReference>
<evidence type="ECO:0000313" key="7">
    <source>
        <dbReference type="Proteomes" id="UP000242254"/>
    </source>
</evidence>
<evidence type="ECO:0000256" key="2">
    <source>
        <dbReference type="ARBA" id="ARBA00022843"/>
    </source>
</evidence>
<accession>A0A2G4SRS7</accession>
<proteinExistence type="inferred from homology"/>
<dbReference type="InterPro" id="IPR016159">
    <property type="entry name" value="Cullin_repeat-like_dom_sf"/>
</dbReference>
<evidence type="ECO:0000259" key="5">
    <source>
        <dbReference type="PROSITE" id="PS50069"/>
    </source>
</evidence>
<protein>
    <submittedName>
        <fullName evidence="6">Cullin-domain-containing protein</fullName>
    </submittedName>
</protein>
<dbReference type="InterPro" id="IPR001373">
    <property type="entry name" value="Cullin_N"/>
</dbReference>
<evidence type="ECO:0000313" key="6">
    <source>
        <dbReference type="EMBL" id="PHZ11473.1"/>
    </source>
</evidence>